<proteinExistence type="predicted"/>
<dbReference type="InterPro" id="IPR004839">
    <property type="entry name" value="Aminotransferase_I/II_large"/>
</dbReference>
<dbReference type="RefSeq" id="WP_323076133.1">
    <property type="nucleotide sequence ID" value="NZ_CBCSKM010000016.1"/>
</dbReference>
<dbReference type="Proteomes" id="UP001292216">
    <property type="component" value="Unassembled WGS sequence"/>
</dbReference>
<dbReference type="EMBL" id="JAYERP010000001">
    <property type="protein sequence ID" value="MEA3568825.1"/>
    <property type="molecule type" value="Genomic_DNA"/>
</dbReference>
<gene>
    <name evidence="7" type="ORF">U9M73_02285</name>
</gene>
<evidence type="ECO:0000256" key="3">
    <source>
        <dbReference type="ARBA" id="ARBA00022679"/>
    </source>
</evidence>
<feature type="domain" description="Aminotransferase class I/classII large" evidence="6">
    <location>
        <begin position="63"/>
        <end position="200"/>
    </location>
</feature>
<dbReference type="InterPro" id="IPR050859">
    <property type="entry name" value="Class-I_PLP-dep_aminotransf"/>
</dbReference>
<dbReference type="InterPro" id="IPR015421">
    <property type="entry name" value="PyrdxlP-dep_Trfase_major"/>
</dbReference>
<dbReference type="PANTHER" id="PTHR42790:SF19">
    <property type="entry name" value="KYNURENINE_ALPHA-AMINOADIPATE AMINOTRANSFERASE, MITOCHONDRIAL"/>
    <property type="match status" value="1"/>
</dbReference>
<reference evidence="7 8" key="1">
    <citation type="submission" date="2023-12" db="EMBL/GenBank/DDBJ databases">
        <title>Whole genome sequencing of Paenibacillus phoenicis isolated from the Phoenix Mars Lander spacecraft assembly facility.</title>
        <authorList>
            <person name="Garcia A."/>
            <person name="Venkateswaran K."/>
        </authorList>
    </citation>
    <scope>NUCLEOTIDE SEQUENCE [LARGE SCALE GENOMIC DNA]</scope>
    <source>
        <strain evidence="7 8">3PO2SA</strain>
    </source>
</reference>
<feature type="compositionally biased region" description="Basic and acidic residues" evidence="5">
    <location>
        <begin position="286"/>
        <end position="303"/>
    </location>
</feature>
<dbReference type="InterPro" id="IPR015422">
    <property type="entry name" value="PyrdxlP-dep_Trfase_small"/>
</dbReference>
<accession>A0ABU5PG41</accession>
<dbReference type="PANTHER" id="PTHR42790">
    <property type="entry name" value="AMINOTRANSFERASE"/>
    <property type="match status" value="1"/>
</dbReference>
<evidence type="ECO:0000256" key="2">
    <source>
        <dbReference type="ARBA" id="ARBA00022576"/>
    </source>
</evidence>
<keyword evidence="2" id="KW-0032">Aminotransferase</keyword>
<dbReference type="InterPro" id="IPR015424">
    <property type="entry name" value="PyrdxlP-dep_Trfase"/>
</dbReference>
<dbReference type="SUPFAM" id="SSF53383">
    <property type="entry name" value="PLP-dependent transferases"/>
    <property type="match status" value="2"/>
</dbReference>
<evidence type="ECO:0000259" key="6">
    <source>
        <dbReference type="Pfam" id="PF00155"/>
    </source>
</evidence>
<feature type="region of interest" description="Disordered" evidence="5">
    <location>
        <begin position="216"/>
        <end position="357"/>
    </location>
</feature>
<name>A0ABU5PG41_9BACL</name>
<dbReference type="Gene3D" id="3.90.1150.10">
    <property type="entry name" value="Aspartate Aminotransferase, domain 1"/>
    <property type="match status" value="1"/>
</dbReference>
<evidence type="ECO:0000256" key="5">
    <source>
        <dbReference type="SAM" id="MobiDB-lite"/>
    </source>
</evidence>
<evidence type="ECO:0000313" key="8">
    <source>
        <dbReference type="Proteomes" id="UP001292216"/>
    </source>
</evidence>
<organism evidence="7 8">
    <name type="scientific">Paenibacillus phoenicis</name>
    <dbReference type="NCBI Taxonomy" id="554117"/>
    <lineage>
        <taxon>Bacteria</taxon>
        <taxon>Bacillati</taxon>
        <taxon>Bacillota</taxon>
        <taxon>Bacilli</taxon>
        <taxon>Bacillales</taxon>
        <taxon>Paenibacillaceae</taxon>
        <taxon>Paenibacillus</taxon>
    </lineage>
</organism>
<feature type="compositionally biased region" description="Basic and acidic residues" evidence="5">
    <location>
        <begin position="314"/>
        <end position="342"/>
    </location>
</feature>
<dbReference type="CDD" id="cd00609">
    <property type="entry name" value="AAT_like"/>
    <property type="match status" value="1"/>
</dbReference>
<evidence type="ECO:0000256" key="4">
    <source>
        <dbReference type="ARBA" id="ARBA00022898"/>
    </source>
</evidence>
<evidence type="ECO:0000313" key="7">
    <source>
        <dbReference type="EMBL" id="MEA3568825.1"/>
    </source>
</evidence>
<protein>
    <recommendedName>
        <fullName evidence="6">Aminotransferase class I/classII large domain-containing protein</fullName>
    </recommendedName>
</protein>
<dbReference type="Pfam" id="PF00155">
    <property type="entry name" value="Aminotran_1_2"/>
    <property type="match status" value="1"/>
</dbReference>
<comment type="cofactor">
    <cofactor evidence="1">
        <name>pyridoxal 5'-phosphate</name>
        <dbReference type="ChEBI" id="CHEBI:597326"/>
    </cofactor>
</comment>
<keyword evidence="4" id="KW-0663">Pyridoxal phosphate</keyword>
<feature type="compositionally biased region" description="Basic and acidic residues" evidence="5">
    <location>
        <begin position="252"/>
        <end position="261"/>
    </location>
</feature>
<sequence>MDTGLEMLKRRLPPVFAREIEDGVRGGRLISLAGLQGNGGGVRLEWESAADGQGQGGSKAGRRGAGALLEWLAEAYEEAEGIRTDPQQWLLAESADGALDLLLRVLVPGGGTVLVETPAAPEALELMRRRGIRAVPVACDRDGMLPDDLRRKCEPTGGRPAFVYVTPHYANPSGRVWSRQRKLALLEISERLGLPIVEDDTACLVPLAEGAFASGRADGMKRMGGSAAEASPKPEGGERGSQKQEYIQVVETTKREDKAGSKVESILEDNASKRQQKKEAVIGAASERRSTEDREAKQERSSQADDVGNWNEAGNKDEMVNRSEKDNKSRGKRGEPDVDPRTEPSGVKAEGDDGKSEAVSLFEGEEAQEKNRAEYLADGAGAGADTTTSLYVLRQQAGLWGAEILSLGSLERTLTPQLPLAWLRGEAKTMERLRHVPSPGSSSAAGAAVAERARRLHAWLAQPPGRGRAAAAEAAAAYAARRALALELLQAPAWRGACVEDPGGGLFLWLRLPAGVSSEALLRASLLEGTAFLPGTLCYAKEPDDRFIRLTVAAHEPARLREGLARLTAALAEFTARSAD</sequence>
<dbReference type="Gene3D" id="3.40.640.10">
    <property type="entry name" value="Type I PLP-dependent aspartate aminotransferase-like (Major domain)"/>
    <property type="match status" value="1"/>
</dbReference>
<keyword evidence="3" id="KW-0808">Transferase</keyword>
<keyword evidence="8" id="KW-1185">Reference proteome</keyword>
<comment type="caution">
    <text evidence="7">The sequence shown here is derived from an EMBL/GenBank/DDBJ whole genome shotgun (WGS) entry which is preliminary data.</text>
</comment>
<evidence type="ECO:0000256" key="1">
    <source>
        <dbReference type="ARBA" id="ARBA00001933"/>
    </source>
</evidence>